<reference evidence="1" key="1">
    <citation type="submission" date="2020-05" db="EMBL/GenBank/DDBJ databases">
        <authorList>
            <person name="Chiriac C."/>
            <person name="Salcher M."/>
            <person name="Ghai R."/>
            <person name="Kavagutti S V."/>
        </authorList>
    </citation>
    <scope>NUCLEOTIDE SEQUENCE</scope>
</reference>
<dbReference type="EMBL" id="CAFBNE010000124">
    <property type="protein sequence ID" value="CAB4966520.1"/>
    <property type="molecule type" value="Genomic_DNA"/>
</dbReference>
<protein>
    <submittedName>
        <fullName evidence="1">Unannotated protein</fullName>
    </submittedName>
</protein>
<name>A0A6J7LDJ3_9ZZZZ</name>
<dbReference type="AlphaFoldDB" id="A0A6J7LDJ3"/>
<evidence type="ECO:0000313" key="1">
    <source>
        <dbReference type="EMBL" id="CAB4966520.1"/>
    </source>
</evidence>
<sequence>MLGLIGLLLRAAETSLNGRRRIRFGLTNLGLPYLDLPYQGRTLLLDDVGIMDWSVVPLHVPMPLASA</sequence>
<proteinExistence type="predicted"/>
<gene>
    <name evidence="1" type="ORF">UFOPK3772_02812</name>
</gene>
<accession>A0A6J7LDJ3</accession>
<organism evidence="1">
    <name type="scientific">freshwater metagenome</name>
    <dbReference type="NCBI Taxonomy" id="449393"/>
    <lineage>
        <taxon>unclassified sequences</taxon>
        <taxon>metagenomes</taxon>
        <taxon>ecological metagenomes</taxon>
    </lineage>
</organism>